<reference evidence="2" key="1">
    <citation type="journal article" date="2013" name="Mol. Plant Microbe Interact.">
        <title>Global aspects of pacC regulation of pathogenicity genes in Colletotrichum gloeosporioides as revealed by transcriptome analysis.</title>
        <authorList>
            <person name="Alkan N."/>
            <person name="Meng X."/>
            <person name="Friedlander G."/>
            <person name="Reuveni E."/>
            <person name="Sukno S."/>
            <person name="Sherman A."/>
            <person name="Thon M."/>
            <person name="Fluhr R."/>
            <person name="Prusky D."/>
        </authorList>
    </citation>
    <scope>NUCLEOTIDE SEQUENCE [LARGE SCALE GENOMIC DNA]</scope>
    <source>
        <strain evidence="2">Cg-14</strain>
    </source>
</reference>
<dbReference type="EMBL" id="AMYD01003479">
    <property type="protein sequence ID" value="EQB46261.1"/>
    <property type="molecule type" value="Genomic_DNA"/>
</dbReference>
<proteinExistence type="predicted"/>
<organism evidence="1 2">
    <name type="scientific">Colletotrichum gloeosporioides (strain Cg-14)</name>
    <name type="common">Anthracnose fungus</name>
    <name type="synonym">Glomerella cingulata</name>
    <dbReference type="NCBI Taxonomy" id="1237896"/>
    <lineage>
        <taxon>Eukaryota</taxon>
        <taxon>Fungi</taxon>
        <taxon>Dikarya</taxon>
        <taxon>Ascomycota</taxon>
        <taxon>Pezizomycotina</taxon>
        <taxon>Sordariomycetes</taxon>
        <taxon>Hypocreomycetidae</taxon>
        <taxon>Glomerellales</taxon>
        <taxon>Glomerellaceae</taxon>
        <taxon>Colletotrichum</taxon>
        <taxon>Colletotrichum gloeosporioides species complex</taxon>
    </lineage>
</organism>
<sequence length="48" mass="4945">MDGKGKDIVVVVVVVVVVLSVCRTCRACSTLPALLKVSVGGTQEATEN</sequence>
<name>T0L3N7_COLGC</name>
<evidence type="ECO:0000313" key="2">
    <source>
        <dbReference type="Proteomes" id="UP000015530"/>
    </source>
</evidence>
<gene>
    <name evidence="1" type="ORF">CGLO_14703</name>
</gene>
<accession>T0L3N7</accession>
<evidence type="ECO:0000313" key="1">
    <source>
        <dbReference type="EMBL" id="EQB46261.1"/>
    </source>
</evidence>
<protein>
    <submittedName>
        <fullName evidence="1">Uncharacterized protein</fullName>
    </submittedName>
</protein>
<comment type="caution">
    <text evidence="1">The sequence shown here is derived from an EMBL/GenBank/DDBJ whole genome shotgun (WGS) entry which is preliminary data.</text>
</comment>
<dbReference type="HOGENOM" id="CLU_3159942_0_0_1"/>
<dbReference type="Proteomes" id="UP000015530">
    <property type="component" value="Unassembled WGS sequence"/>
</dbReference>
<dbReference type="AlphaFoldDB" id="T0L3N7"/>